<dbReference type="InParanoid" id="Q22L45"/>
<dbReference type="EMBL" id="GG662865">
    <property type="protein sequence ID" value="EAR85972.1"/>
    <property type="molecule type" value="Genomic_DNA"/>
</dbReference>
<evidence type="ECO:0000256" key="1">
    <source>
        <dbReference type="SAM" id="MobiDB-lite"/>
    </source>
</evidence>
<dbReference type="Proteomes" id="UP000009168">
    <property type="component" value="Unassembled WGS sequence"/>
</dbReference>
<dbReference type="GeneID" id="7835849"/>
<dbReference type="PANTHER" id="PTHR24114">
    <property type="entry name" value="LEUCINE RICH REPEAT FAMILY PROTEIN"/>
    <property type="match status" value="1"/>
</dbReference>
<sequence length="1574" mass="185193">MQKLKYIELGDSQSQSSQNEDLFSKRSDEMKDYLEHQDLAHNSKLVFQDVNRQLFEVELKKDEEETTKKILLYVRYLEQLQNYNEMLSNRSIKLQAISSKYLLKFLKYDVVQDDNLPLVVQHLESNSQRQPFSEIYKGSIPIDHILKILKRLIKIVTYLHQQGISQLDLNERNFEIDSQSQKPILIGIPLCAKQNISEMEACFQDFQELGQLMLKFINNSNATYANELSFEQMRLKTCVLQICQEFIQCRQFKKGIHEFVVKQMNRLTCIKQICKSISQSVEQISVQSFIPQRKTQEEFHKQIEALEIEILGSIPEHYQNNQSFEVKSCKDRWKNQIICSVTSLFIVLVILFFWKQSQNPFECIRVDESLYCKVNLEKQGFLFQDIELDIQVRNLTIDFSNSFINADKIISLLSKIQPYSLQYFMIDLQNNDVSKEGLLTLFQYLQKYRKAYEVKLNLVNTTLDNEYFAKYQNNTKEAYLIIDDLIKEYELVKQKIAQFSINSNFSSYFNAALYIQNVDNTQQLGNYIYLKNYDLKDEEFYYIFEKLFKVRSQRIYVDINLEENQIDGSSLAKIMKNFINKQPNITSLNLKFSYNPIKMEHFQQIIQLIQENNNLVFADLEFDLNPFNIDQNEFLNLIFFKKNKSQKLESFNIKIVQPHFKNLYQISKYLVSKNLPFGIDALVSNFSDINEFQRDFPLNQEYCQAELPQRVQNSKIQIHKMEIKTQQSEILTEKSKFNFKICQDQKQIEESLQTSLLIKVQKQFLQKSIRIFDDKQSKNFFIDINRQEFISNLQNDMIINTIQPQNQNEFKFKQFIFEGYHISDLTAQNIVELIKNNKHLNEVDLSAEFSTISQNSIKLLLSVLYSEENIKQSHLSLHQSILYDEKEYQQISQQQEIVDLVAESIAKSKNLLELHISYETCNLAAFNPIFNEFKSSNQLKNLTVDFNTKNITELELRNFYYTARSFKDEGKNLKTFNLIHQITDFKKIYFVQKYYEQILFEMRENNDDIQIIGLDELSELMIQDFIDEIKNFKTKQLVLNFKDEIKNEQVDQIFSKISENSYIQKLSLQSQQLQSSKISCIMSNLSKSLSITNLSIIIVKQIDEVEKQNTTEQSIQKIIKEMKNLQILFLECNSCFKSEKSFQKVVDLAYQSQNLQGINLIDNDLILGGQTYKRIALIQALSEKEKFFKIPQQYQQTFQEYLKQFTNNDKQILDLVYTHSGLDESLLLFLNNYIKKYQSSLKKINIEFNQNNITNNEIHILSKAIQNLNDLQEIKINLQNNKISNEGCNALLSSFASQTHIKNFYLNLKDNDLVEFECLPKLFNLLQSINEIQEISLILPNINENSFTEILNNLQNKQQLRIILIDVDELLIKMKEAKLIGSKFGKQQNLNSFTIKGQFERVIQSYFKLQKLQQANNTEFDLDFSNTFQYYESIEEIFQQLNEVKAKPQKLVLDFSLNSIQDDSVHLIGSYIEKNIESITDLEINLSNNPIYDEGISELSKILQKAKILTNFTLDVKNTNISFNFLNSILELKENNQNIYQIILKLNNLDAETQKKAEKLFSQYKGVQLILNSN</sequence>
<feature type="region of interest" description="Disordered" evidence="1">
    <location>
        <begin position="1"/>
        <end position="22"/>
    </location>
</feature>
<dbReference type="RefSeq" id="XP_976567.1">
    <property type="nucleotide sequence ID" value="XM_971474.1"/>
</dbReference>
<dbReference type="InterPro" id="IPR032675">
    <property type="entry name" value="LRR_dom_sf"/>
</dbReference>
<keyword evidence="2" id="KW-0472">Membrane</keyword>
<evidence type="ECO:0000313" key="3">
    <source>
        <dbReference type="EMBL" id="EAR85972.1"/>
    </source>
</evidence>
<dbReference type="OrthoDB" id="120976at2759"/>
<dbReference type="SUPFAM" id="SSF52047">
    <property type="entry name" value="RNI-like"/>
    <property type="match status" value="3"/>
</dbReference>
<organism evidence="3 4">
    <name type="scientific">Tetrahymena thermophila (strain SB210)</name>
    <dbReference type="NCBI Taxonomy" id="312017"/>
    <lineage>
        <taxon>Eukaryota</taxon>
        <taxon>Sar</taxon>
        <taxon>Alveolata</taxon>
        <taxon>Ciliophora</taxon>
        <taxon>Intramacronucleata</taxon>
        <taxon>Oligohymenophorea</taxon>
        <taxon>Hymenostomatida</taxon>
        <taxon>Tetrahymenina</taxon>
        <taxon>Tetrahymenidae</taxon>
        <taxon>Tetrahymena</taxon>
    </lineage>
</organism>
<dbReference type="Gene3D" id="3.80.10.10">
    <property type="entry name" value="Ribonuclease Inhibitor"/>
    <property type="match status" value="4"/>
</dbReference>
<keyword evidence="4" id="KW-1185">Reference proteome</keyword>
<gene>
    <name evidence="3" type="ORF">TTHERM_01012090</name>
</gene>
<dbReference type="PANTHER" id="PTHR24114:SF2">
    <property type="entry name" value="F-BOX DOMAIN-CONTAINING PROTEIN-RELATED"/>
    <property type="match status" value="1"/>
</dbReference>
<dbReference type="HOGENOM" id="CLU_245404_0_0_1"/>
<evidence type="ECO:0000313" key="4">
    <source>
        <dbReference type="Proteomes" id="UP000009168"/>
    </source>
</evidence>
<evidence type="ECO:0000256" key="2">
    <source>
        <dbReference type="SAM" id="Phobius"/>
    </source>
</evidence>
<protein>
    <submittedName>
        <fullName evidence="3">Transmembrane protein, putative</fullName>
    </submittedName>
</protein>
<feature type="compositionally biased region" description="Polar residues" evidence="1">
    <location>
        <begin position="11"/>
        <end position="21"/>
    </location>
</feature>
<dbReference type="InterPro" id="IPR052394">
    <property type="entry name" value="LRR-containing"/>
</dbReference>
<keyword evidence="2 3" id="KW-0812">Transmembrane</keyword>
<feature type="transmembrane region" description="Helical" evidence="2">
    <location>
        <begin position="337"/>
        <end position="354"/>
    </location>
</feature>
<reference evidence="4" key="1">
    <citation type="journal article" date="2006" name="PLoS Biol.">
        <title>Macronuclear genome sequence of the ciliate Tetrahymena thermophila, a model eukaryote.</title>
        <authorList>
            <person name="Eisen J.A."/>
            <person name="Coyne R.S."/>
            <person name="Wu M."/>
            <person name="Wu D."/>
            <person name="Thiagarajan M."/>
            <person name="Wortman J.R."/>
            <person name="Badger J.H."/>
            <person name="Ren Q."/>
            <person name="Amedeo P."/>
            <person name="Jones K.M."/>
            <person name="Tallon L.J."/>
            <person name="Delcher A.L."/>
            <person name="Salzberg S.L."/>
            <person name="Silva J.C."/>
            <person name="Haas B.J."/>
            <person name="Majoros W.H."/>
            <person name="Farzad M."/>
            <person name="Carlton J.M."/>
            <person name="Smith R.K. Jr."/>
            <person name="Garg J."/>
            <person name="Pearlman R.E."/>
            <person name="Karrer K.M."/>
            <person name="Sun L."/>
            <person name="Manning G."/>
            <person name="Elde N.C."/>
            <person name="Turkewitz A.P."/>
            <person name="Asai D.J."/>
            <person name="Wilkes D.E."/>
            <person name="Wang Y."/>
            <person name="Cai H."/>
            <person name="Collins K."/>
            <person name="Stewart B.A."/>
            <person name="Lee S.R."/>
            <person name="Wilamowska K."/>
            <person name="Weinberg Z."/>
            <person name="Ruzzo W.L."/>
            <person name="Wloga D."/>
            <person name="Gaertig J."/>
            <person name="Frankel J."/>
            <person name="Tsao C.-C."/>
            <person name="Gorovsky M.A."/>
            <person name="Keeling P.J."/>
            <person name="Waller R.F."/>
            <person name="Patron N.J."/>
            <person name="Cherry J.M."/>
            <person name="Stover N.A."/>
            <person name="Krieger C.J."/>
            <person name="del Toro C."/>
            <person name="Ryder H.F."/>
            <person name="Williamson S.C."/>
            <person name="Barbeau R.A."/>
            <person name="Hamilton E.P."/>
            <person name="Orias E."/>
        </authorList>
    </citation>
    <scope>NUCLEOTIDE SEQUENCE [LARGE SCALE GENOMIC DNA]</scope>
    <source>
        <strain evidence="4">SB210</strain>
    </source>
</reference>
<keyword evidence="2" id="KW-1133">Transmembrane helix</keyword>
<accession>Q22L45</accession>
<name>Q22L45_TETTS</name>
<dbReference type="InterPro" id="IPR011009">
    <property type="entry name" value="Kinase-like_dom_sf"/>
</dbReference>
<proteinExistence type="predicted"/>
<dbReference type="KEGG" id="tet:TTHERM_01012090"/>
<dbReference type="SUPFAM" id="SSF56112">
    <property type="entry name" value="Protein kinase-like (PK-like)"/>
    <property type="match status" value="1"/>
</dbReference>